<dbReference type="InterPro" id="IPR029056">
    <property type="entry name" value="Ribokinase-like"/>
</dbReference>
<proteinExistence type="predicted"/>
<evidence type="ECO:0000313" key="1">
    <source>
        <dbReference type="EMBL" id="RRR67020.1"/>
    </source>
</evidence>
<dbReference type="Proteomes" id="UP000280307">
    <property type="component" value="Unassembled WGS sequence"/>
</dbReference>
<dbReference type="GO" id="GO:0016301">
    <property type="term" value="F:kinase activity"/>
    <property type="evidence" value="ECO:0007669"/>
    <property type="project" value="UniProtKB-KW"/>
</dbReference>
<sequence>MATKLMLPNYLALGHLTHDVLPAGALMPGGTVRYAALTARELGYQAAVVSSGCADLVGSLPDDVALHLQPAPVTTTFANRYTAYGREQWLHALAPVLTLDRVSAAWREAPMIHIGPVANECALAHILDWVAPHALVGLTPQGMLRTWDAPLPARVRPLHWQ</sequence>
<protein>
    <submittedName>
        <fullName evidence="1">Ribokinase</fullName>
    </submittedName>
</protein>
<dbReference type="EMBL" id="RSAS01000814">
    <property type="protein sequence ID" value="RRR67020.1"/>
    <property type="molecule type" value="Genomic_DNA"/>
</dbReference>
<organism evidence="1 2">
    <name type="scientific">Candidatus Viridilinea halotolerans</name>
    <dbReference type="NCBI Taxonomy" id="2491704"/>
    <lineage>
        <taxon>Bacteria</taxon>
        <taxon>Bacillati</taxon>
        <taxon>Chloroflexota</taxon>
        <taxon>Chloroflexia</taxon>
        <taxon>Chloroflexales</taxon>
        <taxon>Chloroflexineae</taxon>
        <taxon>Oscillochloridaceae</taxon>
        <taxon>Candidatus Viridilinea</taxon>
    </lineage>
</organism>
<dbReference type="AlphaFoldDB" id="A0A426TSK1"/>
<keyword evidence="1" id="KW-0418">Kinase</keyword>
<keyword evidence="1" id="KW-0808">Transferase</keyword>
<feature type="non-terminal residue" evidence="1">
    <location>
        <position position="161"/>
    </location>
</feature>
<gene>
    <name evidence="1" type="ORF">EI684_19705</name>
</gene>
<dbReference type="SUPFAM" id="SSF53613">
    <property type="entry name" value="Ribokinase-like"/>
    <property type="match status" value="1"/>
</dbReference>
<comment type="caution">
    <text evidence="1">The sequence shown here is derived from an EMBL/GenBank/DDBJ whole genome shotgun (WGS) entry which is preliminary data.</text>
</comment>
<dbReference type="Gene3D" id="3.40.1190.20">
    <property type="match status" value="1"/>
</dbReference>
<name>A0A426TSK1_9CHLR</name>
<evidence type="ECO:0000313" key="2">
    <source>
        <dbReference type="Proteomes" id="UP000280307"/>
    </source>
</evidence>
<reference evidence="1 2" key="1">
    <citation type="submission" date="2018-12" db="EMBL/GenBank/DDBJ databases">
        <title>Genome Sequence of Candidatus Viridilinea halotolerans isolated from saline sulfide-rich spring.</title>
        <authorList>
            <person name="Grouzdev D.S."/>
            <person name="Burganskaya E.I."/>
            <person name="Krutkina M.S."/>
            <person name="Sukhacheva M.V."/>
            <person name="Gorlenko V.M."/>
        </authorList>
    </citation>
    <scope>NUCLEOTIDE SEQUENCE [LARGE SCALE GENOMIC DNA]</scope>
    <source>
        <strain evidence="1">Chok-6</strain>
    </source>
</reference>
<accession>A0A426TSK1</accession>